<evidence type="ECO:0000313" key="4">
    <source>
        <dbReference type="Proteomes" id="UP000093343"/>
    </source>
</evidence>
<feature type="region of interest" description="Disordered" evidence="1">
    <location>
        <begin position="136"/>
        <end position="374"/>
    </location>
</feature>
<accession>A0ABX2XMM3</accession>
<protein>
    <recommendedName>
        <fullName evidence="5">Collagen-like protein</fullName>
    </recommendedName>
</protein>
<dbReference type="PANTHER" id="PTHR24023:SF1095">
    <property type="entry name" value="EGF-LIKE DOMAIN-CONTAINING PROTEIN"/>
    <property type="match status" value="1"/>
</dbReference>
<evidence type="ECO:0008006" key="5">
    <source>
        <dbReference type="Google" id="ProtNLM"/>
    </source>
</evidence>
<feature type="compositionally biased region" description="Low complexity" evidence="1">
    <location>
        <begin position="225"/>
        <end position="234"/>
    </location>
</feature>
<dbReference type="EMBL" id="LVEN01000008">
    <property type="protein sequence ID" value="OCB76765.1"/>
    <property type="molecule type" value="Genomic_DNA"/>
</dbReference>
<feature type="compositionally biased region" description="Low complexity" evidence="1">
    <location>
        <begin position="344"/>
        <end position="374"/>
    </location>
</feature>
<feature type="chain" id="PRO_5046797131" description="Collagen-like protein" evidence="2">
    <location>
        <begin position="23"/>
        <end position="902"/>
    </location>
</feature>
<feature type="signal peptide" evidence="2">
    <location>
        <begin position="1"/>
        <end position="22"/>
    </location>
</feature>
<comment type="caution">
    <text evidence="3">The sequence shown here is derived from an EMBL/GenBank/DDBJ whole genome shotgun (WGS) entry which is preliminary data.</text>
</comment>
<evidence type="ECO:0000256" key="1">
    <source>
        <dbReference type="SAM" id="MobiDB-lite"/>
    </source>
</evidence>
<evidence type="ECO:0000313" key="3">
    <source>
        <dbReference type="EMBL" id="OCB76765.1"/>
    </source>
</evidence>
<gene>
    <name evidence="3" type="ORF">FLP_05405</name>
</gene>
<dbReference type="PANTHER" id="PTHR24023">
    <property type="entry name" value="COLLAGEN ALPHA"/>
    <property type="match status" value="1"/>
</dbReference>
<keyword evidence="4" id="KW-1185">Reference proteome</keyword>
<dbReference type="InterPro" id="IPR050149">
    <property type="entry name" value="Collagen_superfamily"/>
</dbReference>
<dbReference type="Proteomes" id="UP000093343">
    <property type="component" value="Unassembled WGS sequence"/>
</dbReference>
<sequence length="902" mass="89916">MELKKRILVIFSIMGFCAVSHSQVGVGTLSPANSAQLDITSANKGMLIPRISLTGTTNQNPVTGSIINSLLVYNTATVNDVSPGFYYWEIDKWVRIMAQSDPEILTSLNYDVVNNRLIYLDEKGITNVLQLKGQVGPEGPQGPIGLTGATGPQGPQGIPGSDGAAGPQGPIGLTGEAGPQGIPGNDGVTGPQGPIGSTGATGPQGPIGLTGALGPQGIPGNDGAIGPQGPQGIPGNDGATGPQGSIGLTGAIGPQGIPGNDGAIGPQGPQGLPGNDGAIGPAGPQGPIGLTGPAGPQGIPGNDGATGPQGPIGLTGAIGPQGIPGNDGATGPQGPQGIPGNDGAIGPAGPQGPIGLAGPAGPQGIPGNDGAAGPIGPQGGIGLIINGTNTTVAGSGTQVDPYQINTPFPATTVSNTSLNNTLGTTVNGVVSSGVPIINTNETSLTGASLTTTVNGVASTALDLTPAITSATSVSNASTANTSTVTVNGVVSSGAPIVNTNETSIIGTNLITSVNNVASTPLDLTPLLRFGTTNYLETINGNLLSIVNGVPSIPTSVLISAINGLNSTDGKVGLGGTLNTSTVISTSAINTLAIAGLQTGGISDNILVVNSSGVLRTISPTSIGAITSVSNNSQDNNLSTTVNGVTGADVNIINSNSLDLVNGSQLVSNVNGVPSQPVPVLIKAVNGLTSDPFQGGVVELGGPLDHQTEIMTNGQPFMISGLPPGLPTDNIIVTDPGGMLRTVPRTTAFSAKTPITIGATVAAPNKATTREDDFIRYRELGNNEVEVDFLYSAIDPSGANTGSGNYLFTLPAGLTFDSNENPIYGGPVQYDQTYPEVRYFLRTGKLISGSVDGYGVAEGHIVPYSPTQFRILITEATGAIGDGYLSLNNPYITIGGRFVFVRQ</sequence>
<keyword evidence="2" id="KW-0732">Signal</keyword>
<dbReference type="RefSeq" id="WP_065448498.1">
    <property type="nucleotide sequence ID" value="NZ_LVEN01000008.1"/>
</dbReference>
<evidence type="ECO:0000256" key="2">
    <source>
        <dbReference type="SAM" id="SignalP"/>
    </source>
</evidence>
<reference evidence="4" key="1">
    <citation type="submission" date="2016-03" db="EMBL/GenBank/DDBJ databases">
        <title>Draft genome sequence of Paenibacillus glacialis DSM 22343.</title>
        <authorList>
            <person name="Shin S.-K."/>
            <person name="Yi H."/>
        </authorList>
    </citation>
    <scope>NUCLEOTIDE SEQUENCE [LARGE SCALE GENOMIC DNA]</scope>
    <source>
        <strain evidence="4">CCUG 60099</strain>
    </source>
</reference>
<name>A0ABX2XMM3_9FLAO</name>
<dbReference type="Pfam" id="PF01391">
    <property type="entry name" value="Collagen"/>
    <property type="match status" value="2"/>
</dbReference>
<feature type="compositionally biased region" description="Low complexity" evidence="1">
    <location>
        <begin position="278"/>
        <end position="288"/>
    </location>
</feature>
<dbReference type="InterPro" id="IPR008160">
    <property type="entry name" value="Collagen"/>
</dbReference>
<proteinExistence type="predicted"/>
<organism evidence="3 4">
    <name type="scientific">Flavobacterium piscis</name>
    <dbReference type="NCBI Taxonomy" id="1114874"/>
    <lineage>
        <taxon>Bacteria</taxon>
        <taxon>Pseudomonadati</taxon>
        <taxon>Bacteroidota</taxon>
        <taxon>Flavobacteriia</taxon>
        <taxon>Flavobacteriales</taxon>
        <taxon>Flavobacteriaceae</taxon>
        <taxon>Flavobacterium</taxon>
    </lineage>
</organism>